<reference evidence="1 3" key="2">
    <citation type="journal article" date="2014" name="BMC Genomics">
        <title>An improved genome release (version Mt4.0) for the model legume Medicago truncatula.</title>
        <authorList>
            <person name="Tang H."/>
            <person name="Krishnakumar V."/>
            <person name="Bidwell S."/>
            <person name="Rosen B."/>
            <person name="Chan A."/>
            <person name="Zhou S."/>
            <person name="Gentzbittel L."/>
            <person name="Childs K.L."/>
            <person name="Yandell M."/>
            <person name="Gundlach H."/>
            <person name="Mayer K.F."/>
            <person name="Schwartz D.C."/>
            <person name="Town C.D."/>
        </authorList>
    </citation>
    <scope>GENOME REANNOTATION</scope>
    <source>
        <strain evidence="1">A17</strain>
        <strain evidence="2 3">cv. Jemalong A17</strain>
    </source>
</reference>
<protein>
    <recommendedName>
        <fullName evidence="4">RNase H type-1 domain-containing protein</fullName>
    </recommendedName>
</protein>
<gene>
    <name evidence="1" type="ORF">MTR_0126s0110</name>
</gene>
<keyword evidence="3" id="KW-1185">Reference proteome</keyword>
<proteinExistence type="predicted"/>
<organism evidence="1 3">
    <name type="scientific">Medicago truncatula</name>
    <name type="common">Barrel medic</name>
    <name type="synonym">Medicago tribuloides</name>
    <dbReference type="NCBI Taxonomy" id="3880"/>
    <lineage>
        <taxon>Eukaryota</taxon>
        <taxon>Viridiplantae</taxon>
        <taxon>Streptophyta</taxon>
        <taxon>Embryophyta</taxon>
        <taxon>Tracheophyta</taxon>
        <taxon>Spermatophyta</taxon>
        <taxon>Magnoliopsida</taxon>
        <taxon>eudicotyledons</taxon>
        <taxon>Gunneridae</taxon>
        <taxon>Pentapetalae</taxon>
        <taxon>rosids</taxon>
        <taxon>fabids</taxon>
        <taxon>Fabales</taxon>
        <taxon>Fabaceae</taxon>
        <taxon>Papilionoideae</taxon>
        <taxon>50 kb inversion clade</taxon>
        <taxon>NPAAA clade</taxon>
        <taxon>Hologalegina</taxon>
        <taxon>IRL clade</taxon>
        <taxon>Trifolieae</taxon>
        <taxon>Medicago</taxon>
    </lineage>
</organism>
<evidence type="ECO:0000313" key="2">
    <source>
        <dbReference type="EnsemblPlants" id="KEH16647"/>
    </source>
</evidence>
<accession>A0A072TGZ6</accession>
<dbReference type="EnsemblPlants" id="KEH16647">
    <property type="protein sequence ID" value="KEH16647"/>
    <property type="gene ID" value="MTR_0126s0110"/>
</dbReference>
<name>A0A072TGZ6_MEDTR</name>
<evidence type="ECO:0008006" key="4">
    <source>
        <dbReference type="Google" id="ProtNLM"/>
    </source>
</evidence>
<evidence type="ECO:0000313" key="1">
    <source>
        <dbReference type="EMBL" id="KEH16647.1"/>
    </source>
</evidence>
<dbReference type="AlphaFoldDB" id="A0A072TGZ6"/>
<dbReference type="HOGENOM" id="CLU_1828223_0_0_1"/>
<evidence type="ECO:0000313" key="3">
    <source>
        <dbReference type="Proteomes" id="UP000002051"/>
    </source>
</evidence>
<reference evidence="1 3" key="1">
    <citation type="journal article" date="2011" name="Nature">
        <title>The Medicago genome provides insight into the evolution of rhizobial symbioses.</title>
        <authorList>
            <person name="Young N.D."/>
            <person name="Debelle F."/>
            <person name="Oldroyd G.E."/>
            <person name="Geurts R."/>
            <person name="Cannon S.B."/>
            <person name="Udvardi M.K."/>
            <person name="Benedito V.A."/>
            <person name="Mayer K.F."/>
            <person name="Gouzy J."/>
            <person name="Schoof H."/>
            <person name="Van de Peer Y."/>
            <person name="Proost S."/>
            <person name="Cook D.R."/>
            <person name="Meyers B.C."/>
            <person name="Spannagl M."/>
            <person name="Cheung F."/>
            <person name="De Mita S."/>
            <person name="Krishnakumar V."/>
            <person name="Gundlach H."/>
            <person name="Zhou S."/>
            <person name="Mudge J."/>
            <person name="Bharti A.K."/>
            <person name="Murray J.D."/>
            <person name="Naoumkina M.A."/>
            <person name="Rosen B."/>
            <person name="Silverstein K.A."/>
            <person name="Tang H."/>
            <person name="Rombauts S."/>
            <person name="Zhao P.X."/>
            <person name="Zhou P."/>
            <person name="Barbe V."/>
            <person name="Bardou P."/>
            <person name="Bechner M."/>
            <person name="Bellec A."/>
            <person name="Berger A."/>
            <person name="Berges H."/>
            <person name="Bidwell S."/>
            <person name="Bisseling T."/>
            <person name="Choisne N."/>
            <person name="Couloux A."/>
            <person name="Denny R."/>
            <person name="Deshpande S."/>
            <person name="Dai X."/>
            <person name="Doyle J.J."/>
            <person name="Dudez A.M."/>
            <person name="Farmer A.D."/>
            <person name="Fouteau S."/>
            <person name="Franken C."/>
            <person name="Gibelin C."/>
            <person name="Gish J."/>
            <person name="Goldstein S."/>
            <person name="Gonzalez A.J."/>
            <person name="Green P.J."/>
            <person name="Hallab A."/>
            <person name="Hartog M."/>
            <person name="Hua A."/>
            <person name="Humphray S.J."/>
            <person name="Jeong D.H."/>
            <person name="Jing Y."/>
            <person name="Jocker A."/>
            <person name="Kenton S.M."/>
            <person name="Kim D.J."/>
            <person name="Klee K."/>
            <person name="Lai H."/>
            <person name="Lang C."/>
            <person name="Lin S."/>
            <person name="Macmil S.L."/>
            <person name="Magdelenat G."/>
            <person name="Matthews L."/>
            <person name="McCorrison J."/>
            <person name="Monaghan E.L."/>
            <person name="Mun J.H."/>
            <person name="Najar F.Z."/>
            <person name="Nicholson C."/>
            <person name="Noirot C."/>
            <person name="O'Bleness M."/>
            <person name="Paule C.R."/>
            <person name="Poulain J."/>
            <person name="Prion F."/>
            <person name="Qin B."/>
            <person name="Qu C."/>
            <person name="Retzel E.F."/>
            <person name="Riddle C."/>
            <person name="Sallet E."/>
            <person name="Samain S."/>
            <person name="Samson N."/>
            <person name="Sanders I."/>
            <person name="Saurat O."/>
            <person name="Scarpelli C."/>
            <person name="Schiex T."/>
            <person name="Segurens B."/>
            <person name="Severin A.J."/>
            <person name="Sherrier D.J."/>
            <person name="Shi R."/>
            <person name="Sims S."/>
            <person name="Singer S.R."/>
            <person name="Sinharoy S."/>
            <person name="Sterck L."/>
            <person name="Viollet A."/>
            <person name="Wang B.B."/>
            <person name="Wang K."/>
            <person name="Wang M."/>
            <person name="Wang X."/>
            <person name="Warfsmann J."/>
            <person name="Weissenbach J."/>
            <person name="White D.D."/>
            <person name="White J.D."/>
            <person name="Wiley G.B."/>
            <person name="Wincker P."/>
            <person name="Xing Y."/>
            <person name="Yang L."/>
            <person name="Yao Z."/>
            <person name="Ying F."/>
            <person name="Zhai J."/>
            <person name="Zhou L."/>
            <person name="Zuber A."/>
            <person name="Denarie J."/>
            <person name="Dixon R.A."/>
            <person name="May G.D."/>
            <person name="Schwartz D.C."/>
            <person name="Rogers J."/>
            <person name="Quetier F."/>
            <person name="Town C.D."/>
            <person name="Roe B.A."/>
        </authorList>
    </citation>
    <scope>NUCLEOTIDE SEQUENCE [LARGE SCALE GENOMIC DNA]</scope>
    <source>
        <strain evidence="1">A17</strain>
        <strain evidence="2 3">cv. Jemalong A17</strain>
    </source>
</reference>
<dbReference type="Proteomes" id="UP000002051">
    <property type="component" value="Unassembled WGS sequence"/>
</dbReference>
<sequence>MIAIEIAYLKGFQNVWLESDSQLVILAFKSKEGNACADSLANLGLSFSSFDLFWSDIIPDFIRGEYIRNRLGMPNFSNNLKIQVSSLVLATASLLAREASHEVALSPRRAHATREASDECLYGQNAGFSQKSYFPQIHSPN</sequence>
<reference evidence="2" key="3">
    <citation type="submission" date="2015-06" db="UniProtKB">
        <authorList>
            <consortium name="EnsemblPlants"/>
        </authorList>
    </citation>
    <scope>IDENTIFICATION</scope>
    <source>
        <strain evidence="2">cv. Jemalong A17</strain>
    </source>
</reference>
<dbReference type="EMBL" id="KL402851">
    <property type="protein sequence ID" value="KEH16647.1"/>
    <property type="molecule type" value="Genomic_DNA"/>
</dbReference>